<evidence type="ECO:0000256" key="8">
    <source>
        <dbReference type="ARBA" id="ARBA00022801"/>
    </source>
</evidence>
<keyword evidence="9" id="KW-0256">Endoplasmic reticulum</keyword>
<evidence type="ECO:0000256" key="10">
    <source>
        <dbReference type="ARBA" id="ARBA00023157"/>
    </source>
</evidence>
<dbReference type="Gene3D" id="3.90.730.10">
    <property type="entry name" value="Ribonuclease T2-like"/>
    <property type="match status" value="1"/>
</dbReference>
<reference evidence="19" key="1">
    <citation type="journal article" date="2023" name="Science">
        <title>Genome structures resolve the early diversification of teleost fishes.</title>
        <authorList>
            <person name="Parey E."/>
            <person name="Louis A."/>
            <person name="Montfort J."/>
            <person name="Bouchez O."/>
            <person name="Roques C."/>
            <person name="Iampietro C."/>
            <person name="Lluch J."/>
            <person name="Castinel A."/>
            <person name="Donnadieu C."/>
            <person name="Desvignes T."/>
            <person name="Floi Bucao C."/>
            <person name="Jouanno E."/>
            <person name="Wen M."/>
            <person name="Mejri S."/>
            <person name="Dirks R."/>
            <person name="Jansen H."/>
            <person name="Henkel C."/>
            <person name="Chen W.J."/>
            <person name="Zahm M."/>
            <person name="Cabau C."/>
            <person name="Klopp C."/>
            <person name="Thompson A.W."/>
            <person name="Robinson-Rechavi M."/>
            <person name="Braasch I."/>
            <person name="Lecointre G."/>
            <person name="Bobe J."/>
            <person name="Postlethwait J.H."/>
            <person name="Berthelot C."/>
            <person name="Roest Crollius H."/>
            <person name="Guiguen Y."/>
        </authorList>
    </citation>
    <scope>NUCLEOTIDE SEQUENCE</scope>
    <source>
        <strain evidence="19">NC1722</strain>
    </source>
</reference>
<evidence type="ECO:0000256" key="6">
    <source>
        <dbReference type="ARBA" id="ARBA00022722"/>
    </source>
</evidence>
<dbReference type="PANTHER" id="PTHR11240">
    <property type="entry name" value="RIBONUCLEASE T2"/>
    <property type="match status" value="1"/>
</dbReference>
<keyword evidence="18" id="KW-0732">Signal</keyword>
<protein>
    <submittedName>
        <fullName evidence="19">Uncharacterized protein</fullName>
    </submittedName>
</protein>
<evidence type="ECO:0000256" key="18">
    <source>
        <dbReference type="SAM" id="SignalP"/>
    </source>
</evidence>
<proteinExistence type="inferred from homology"/>
<dbReference type="GO" id="GO:0003723">
    <property type="term" value="F:RNA binding"/>
    <property type="evidence" value="ECO:0007669"/>
    <property type="project" value="InterPro"/>
</dbReference>
<comment type="catalytic activity">
    <reaction evidence="15">
        <text>an adenylyl-uridine-RNA = a 3'-end 2',3'-cyclophospho-AMP-RNA + a 5'-end dephospho-uridine-RNA</text>
        <dbReference type="Rhea" id="RHEA:81383"/>
        <dbReference type="Rhea" id="RHEA-COMP:17356"/>
        <dbReference type="Rhea" id="RHEA-COMP:19675"/>
        <dbReference type="Rhea" id="RHEA-COMP:19676"/>
        <dbReference type="ChEBI" id="CHEBI:173224"/>
        <dbReference type="ChEBI" id="CHEBI:231879"/>
        <dbReference type="ChEBI" id="CHEBI:231881"/>
    </reaction>
    <physiologicalReaction direction="left-to-right" evidence="15">
        <dbReference type="Rhea" id="RHEA:81384"/>
    </physiologicalReaction>
</comment>
<evidence type="ECO:0000313" key="19">
    <source>
        <dbReference type="EMBL" id="KAJ8383758.1"/>
    </source>
</evidence>
<dbReference type="InterPro" id="IPR033130">
    <property type="entry name" value="RNase_T2_His_AS_2"/>
</dbReference>
<feature type="active site" evidence="16">
    <location>
        <position position="107"/>
    </location>
</feature>
<dbReference type="Pfam" id="PF00445">
    <property type="entry name" value="Ribonuclease_T2"/>
    <property type="match status" value="1"/>
</dbReference>
<comment type="caution">
    <text evidence="19">The sequence shown here is derived from an EMBL/GenBank/DDBJ whole genome shotgun (WGS) entry which is preliminary data.</text>
</comment>
<feature type="signal peptide" evidence="18">
    <location>
        <begin position="1"/>
        <end position="17"/>
    </location>
</feature>
<evidence type="ECO:0000256" key="7">
    <source>
        <dbReference type="ARBA" id="ARBA00022759"/>
    </source>
</evidence>
<evidence type="ECO:0000256" key="1">
    <source>
        <dbReference type="ARBA" id="ARBA00004227"/>
    </source>
</evidence>
<dbReference type="GO" id="GO:0016787">
    <property type="term" value="F:hydrolase activity"/>
    <property type="evidence" value="ECO:0007669"/>
    <property type="project" value="UniProtKB-KW"/>
</dbReference>
<dbReference type="InterPro" id="IPR036430">
    <property type="entry name" value="RNase_T2-like_sf"/>
</dbReference>
<evidence type="ECO:0000256" key="9">
    <source>
        <dbReference type="ARBA" id="ARBA00022824"/>
    </source>
</evidence>
<dbReference type="AlphaFoldDB" id="A0AAD7W534"/>
<dbReference type="InterPro" id="IPR033697">
    <property type="entry name" value="Ribonuclease_T2_eukaryotic"/>
</dbReference>
<accession>A0AAD7W534</accession>
<feature type="active site" evidence="16">
    <location>
        <position position="55"/>
    </location>
</feature>
<comment type="catalytic activity">
    <reaction evidence="14">
        <text>a guanylyl-uridine-RNA = a 3'-end 2',3'-cyclophospho-GMP-RNA + a 5'-end dephospho-uridine-RNA</text>
        <dbReference type="Rhea" id="RHEA:81323"/>
        <dbReference type="Rhea" id="RHEA-COMP:17356"/>
        <dbReference type="Rhea" id="RHEA-COMP:19658"/>
        <dbReference type="Rhea" id="RHEA-COMP:19659"/>
        <dbReference type="ChEBI" id="CHEBI:173224"/>
        <dbReference type="ChEBI" id="CHEBI:231849"/>
        <dbReference type="ChEBI" id="CHEBI:231850"/>
    </reaction>
</comment>
<comment type="similarity">
    <text evidence="4 17">Belongs to the RNase T2 family.</text>
</comment>
<comment type="subcellular location">
    <subcellularLocation>
        <location evidence="2">Endoplasmic reticulum lumen</location>
    </subcellularLocation>
    <subcellularLocation>
        <location evidence="1">Lysosome lumen</location>
    </subcellularLocation>
    <subcellularLocation>
        <location evidence="3">Secreted</location>
    </subcellularLocation>
</comment>
<keyword evidence="6" id="KW-0540">Nuclease</keyword>
<dbReference type="EMBL" id="JAINUG010000286">
    <property type="protein sequence ID" value="KAJ8383758.1"/>
    <property type="molecule type" value="Genomic_DNA"/>
</dbReference>
<gene>
    <name evidence="19" type="ORF">AAFF_G00215170</name>
</gene>
<dbReference type="InterPro" id="IPR018188">
    <property type="entry name" value="RNase_T2_His_AS_1"/>
</dbReference>
<dbReference type="FunFam" id="3.90.730.10:FF:000001">
    <property type="entry name" value="Ribonuclease T2"/>
    <property type="match status" value="1"/>
</dbReference>
<evidence type="ECO:0000256" key="16">
    <source>
        <dbReference type="PIRSR" id="PIRSR633697-1"/>
    </source>
</evidence>
<feature type="active site" evidence="16">
    <location>
        <position position="103"/>
    </location>
</feature>
<evidence type="ECO:0000256" key="13">
    <source>
        <dbReference type="ARBA" id="ARBA00023239"/>
    </source>
</evidence>
<evidence type="ECO:0000256" key="3">
    <source>
        <dbReference type="ARBA" id="ARBA00004613"/>
    </source>
</evidence>
<dbReference type="PROSITE" id="PS00530">
    <property type="entry name" value="RNASE_T2_1"/>
    <property type="match status" value="1"/>
</dbReference>
<keyword evidence="11" id="KW-0325">Glycoprotein</keyword>
<dbReference type="GO" id="GO:0005788">
    <property type="term" value="C:endoplasmic reticulum lumen"/>
    <property type="evidence" value="ECO:0007669"/>
    <property type="project" value="UniProtKB-SubCell"/>
</dbReference>
<dbReference type="PANTHER" id="PTHR11240:SF22">
    <property type="entry name" value="RIBONUCLEASE T2"/>
    <property type="match status" value="1"/>
</dbReference>
<dbReference type="SUPFAM" id="SSF55895">
    <property type="entry name" value="Ribonuclease Rh-like"/>
    <property type="match status" value="1"/>
</dbReference>
<feature type="chain" id="PRO_5042209407" evidence="18">
    <location>
        <begin position="18"/>
        <end position="241"/>
    </location>
</feature>
<evidence type="ECO:0000256" key="2">
    <source>
        <dbReference type="ARBA" id="ARBA00004319"/>
    </source>
</evidence>
<dbReference type="CDD" id="cd01061">
    <property type="entry name" value="RNase_T2_euk"/>
    <property type="match status" value="1"/>
</dbReference>
<keyword evidence="13" id="KW-0456">Lyase</keyword>
<keyword evidence="7" id="KW-0255">Endonuclease</keyword>
<evidence type="ECO:0000256" key="4">
    <source>
        <dbReference type="ARBA" id="ARBA00007469"/>
    </source>
</evidence>
<evidence type="ECO:0000256" key="14">
    <source>
        <dbReference type="ARBA" id="ARBA00051280"/>
    </source>
</evidence>
<keyword evidence="5" id="KW-0964">Secreted</keyword>
<keyword evidence="20" id="KW-1185">Reference proteome</keyword>
<dbReference type="GO" id="GO:0033897">
    <property type="term" value="F:ribonuclease T2 activity"/>
    <property type="evidence" value="ECO:0007669"/>
    <property type="project" value="InterPro"/>
</dbReference>
<evidence type="ECO:0000256" key="17">
    <source>
        <dbReference type="RuleBase" id="RU004328"/>
    </source>
</evidence>
<evidence type="ECO:0000313" key="20">
    <source>
        <dbReference type="Proteomes" id="UP001221898"/>
    </source>
</evidence>
<dbReference type="GO" id="GO:0006401">
    <property type="term" value="P:RNA catabolic process"/>
    <property type="evidence" value="ECO:0007669"/>
    <property type="project" value="TreeGrafter"/>
</dbReference>
<keyword evidence="10" id="KW-1015">Disulfide bond</keyword>
<dbReference type="PROSITE" id="PS00531">
    <property type="entry name" value="RNASE_T2_2"/>
    <property type="match status" value="1"/>
</dbReference>
<evidence type="ECO:0000256" key="11">
    <source>
        <dbReference type="ARBA" id="ARBA00023180"/>
    </source>
</evidence>
<dbReference type="InterPro" id="IPR001568">
    <property type="entry name" value="RNase_T2-like"/>
</dbReference>
<dbReference type="GO" id="GO:0005576">
    <property type="term" value="C:extracellular region"/>
    <property type="evidence" value="ECO:0007669"/>
    <property type="project" value="UniProtKB-SubCell"/>
</dbReference>
<sequence length="241" mass="27703">MGYFALLALLCLGCGLGASSYKPHEWTMLILTHHWPQTFCIMQSCKTDIDNWTLHGLWPDKGHMCNSSWVFNASLIEDLLPEMRKSWPDLLHPSPSTVFWEHEWKTHGTCAVHSDALNTEHKYFNKALELYHKLGLNSALRNHSIVPSETYYMLDDIEGAIYDFYKVKPKIQCTHALKGEQTLGQIEICFDKEFTLIDCHHPVEEDTWNNPNNILTTGGSTGFSVCDRNVKVFYPPLKEKQ</sequence>
<evidence type="ECO:0000256" key="5">
    <source>
        <dbReference type="ARBA" id="ARBA00022525"/>
    </source>
</evidence>
<dbReference type="Proteomes" id="UP001221898">
    <property type="component" value="Unassembled WGS sequence"/>
</dbReference>
<name>A0AAD7W534_9TELE</name>
<keyword evidence="8" id="KW-0378">Hydrolase</keyword>
<evidence type="ECO:0000256" key="12">
    <source>
        <dbReference type="ARBA" id="ARBA00023228"/>
    </source>
</evidence>
<dbReference type="GO" id="GO:0043202">
    <property type="term" value="C:lysosomal lumen"/>
    <property type="evidence" value="ECO:0007669"/>
    <property type="project" value="UniProtKB-SubCell"/>
</dbReference>
<keyword evidence="12" id="KW-0458">Lysosome</keyword>
<evidence type="ECO:0000256" key="15">
    <source>
        <dbReference type="ARBA" id="ARBA00052670"/>
    </source>
</evidence>
<organism evidence="19 20">
    <name type="scientific">Aldrovandia affinis</name>
    <dbReference type="NCBI Taxonomy" id="143900"/>
    <lineage>
        <taxon>Eukaryota</taxon>
        <taxon>Metazoa</taxon>
        <taxon>Chordata</taxon>
        <taxon>Craniata</taxon>
        <taxon>Vertebrata</taxon>
        <taxon>Euteleostomi</taxon>
        <taxon>Actinopterygii</taxon>
        <taxon>Neopterygii</taxon>
        <taxon>Teleostei</taxon>
        <taxon>Notacanthiformes</taxon>
        <taxon>Halosauridae</taxon>
        <taxon>Aldrovandia</taxon>
    </lineage>
</organism>